<accession>A0A183AXS0</accession>
<feature type="compositionally biased region" description="Gly residues" evidence="1">
    <location>
        <begin position="570"/>
        <end position="581"/>
    </location>
</feature>
<dbReference type="PANTHER" id="PTHR12809">
    <property type="entry name" value="MEDIATOR COMPLEX SUBUNIT"/>
    <property type="match status" value="1"/>
</dbReference>
<evidence type="ECO:0000256" key="1">
    <source>
        <dbReference type="SAM" id="MobiDB-lite"/>
    </source>
</evidence>
<proteinExistence type="predicted"/>
<evidence type="ECO:0000313" key="3">
    <source>
        <dbReference type="Proteomes" id="UP000272942"/>
    </source>
</evidence>
<keyword evidence="3" id="KW-1185">Reference proteome</keyword>
<dbReference type="AlphaFoldDB" id="A0A183AXS0"/>
<dbReference type="GO" id="GO:0003712">
    <property type="term" value="F:transcription coregulator activity"/>
    <property type="evidence" value="ECO:0007669"/>
    <property type="project" value="InterPro"/>
</dbReference>
<name>A0A183AXS0_9TREM</name>
<dbReference type="GO" id="GO:0070847">
    <property type="term" value="C:core mediator complex"/>
    <property type="evidence" value="ECO:0007669"/>
    <property type="project" value="TreeGrafter"/>
</dbReference>
<feature type="compositionally biased region" description="Low complexity" evidence="1">
    <location>
        <begin position="552"/>
        <end position="569"/>
    </location>
</feature>
<reference evidence="2 3" key="2">
    <citation type="submission" date="2018-11" db="EMBL/GenBank/DDBJ databases">
        <authorList>
            <consortium name="Pathogen Informatics"/>
        </authorList>
    </citation>
    <scope>NUCLEOTIDE SEQUENCE [LARGE SCALE GENOMIC DNA]</scope>
    <source>
        <strain evidence="2 3">Egypt</strain>
    </source>
</reference>
<feature type="compositionally biased region" description="Gly residues" evidence="1">
    <location>
        <begin position="589"/>
        <end position="602"/>
    </location>
</feature>
<sequence>MSTHREEDTAAPVDAGPRLEVESNPHLIIRQHLEELLNASKSVPALCKSSFMCTTLRPVRGIVLLALSAYDVVIIYRASLSLRIALSPQRVILATGTLSTVNPPSQETVQIMDAHAQLTDQAALLFRPDLWNNATVDNQLSSLAPLPAFPSFLNSLQEAFQMDIEAEAWTGLTVAQLAQIVRSPRVPTKSATGAKSARPSSGLSTLESYLSSSLLFHAALAAVTSLDVAILPAHLTDPGSVEQLTAESNATRIADILRAGVFISHWIPSNLTALVSLVPQRTGVDVASWRVTIRLSPLSTQLPPGNSPADRWPPETLNLMEKFFDIRVCAAPFQPSAVTAFFRLLVLPPRALRSIVRLIPFDLHPPAHTPIQLRLGLVRLGTNKRTTRGAYAGTSSPHGQPSVDGASTQSPDFIPGLPGILVRPPRITLQLLVLRAAHPNKQGSLAQLISVGYDWDANRVTMLAVCGSPHATGSRTGSTDSVGSNSTSGPGGGGGGGVGGGGGGGGSTTVSSLSQLLLETEVEANANMLASASGESALVQLASLITQTAAASSGTTSTYSGTGSSSNTGTGAGVTSAGGAGAAAAAAAAGGGGGGGSSGGGPSVVAPGSGPNKPLFTSN</sequence>
<dbReference type="GO" id="GO:0016592">
    <property type="term" value="C:mediator complex"/>
    <property type="evidence" value="ECO:0007669"/>
    <property type="project" value="InterPro"/>
</dbReference>
<feature type="compositionally biased region" description="Polar residues" evidence="1">
    <location>
        <begin position="393"/>
        <end position="410"/>
    </location>
</feature>
<protein>
    <submittedName>
        <fullName evidence="4">Mediator of RNA polymerase II transcription subunit 1</fullName>
    </submittedName>
</protein>
<feature type="compositionally biased region" description="Polar residues" evidence="1">
    <location>
        <begin position="471"/>
        <end position="480"/>
    </location>
</feature>
<gene>
    <name evidence="2" type="ORF">ECPE_LOCUS11755</name>
</gene>
<organism evidence="4">
    <name type="scientific">Echinostoma caproni</name>
    <dbReference type="NCBI Taxonomy" id="27848"/>
    <lineage>
        <taxon>Eukaryota</taxon>
        <taxon>Metazoa</taxon>
        <taxon>Spiralia</taxon>
        <taxon>Lophotrochozoa</taxon>
        <taxon>Platyhelminthes</taxon>
        <taxon>Trematoda</taxon>
        <taxon>Digenea</taxon>
        <taxon>Plagiorchiida</taxon>
        <taxon>Echinostomata</taxon>
        <taxon>Echinostomatoidea</taxon>
        <taxon>Echinostomatidae</taxon>
        <taxon>Echinostoma</taxon>
    </lineage>
</organism>
<dbReference type="GO" id="GO:0006357">
    <property type="term" value="P:regulation of transcription by RNA polymerase II"/>
    <property type="evidence" value="ECO:0007669"/>
    <property type="project" value="InterPro"/>
</dbReference>
<feature type="region of interest" description="Disordered" evidence="1">
    <location>
        <begin position="552"/>
        <end position="619"/>
    </location>
</feature>
<feature type="region of interest" description="Disordered" evidence="1">
    <location>
        <begin position="388"/>
        <end position="410"/>
    </location>
</feature>
<dbReference type="EMBL" id="UZAN01051457">
    <property type="protein sequence ID" value="VDP88916.1"/>
    <property type="molecule type" value="Genomic_DNA"/>
</dbReference>
<reference evidence="4" key="1">
    <citation type="submission" date="2016-06" db="UniProtKB">
        <authorList>
            <consortium name="WormBaseParasite"/>
        </authorList>
    </citation>
    <scope>IDENTIFICATION</scope>
</reference>
<feature type="compositionally biased region" description="Gly residues" evidence="1">
    <location>
        <begin position="489"/>
        <end position="507"/>
    </location>
</feature>
<dbReference type="InterPro" id="IPR013947">
    <property type="entry name" value="Mediator_Med14"/>
</dbReference>
<dbReference type="WBParaSite" id="ECPE_0001179001-mRNA-1">
    <property type="protein sequence ID" value="ECPE_0001179001-mRNA-1"/>
    <property type="gene ID" value="ECPE_0001179001"/>
</dbReference>
<evidence type="ECO:0000313" key="4">
    <source>
        <dbReference type="WBParaSite" id="ECPE_0001179001-mRNA-1"/>
    </source>
</evidence>
<dbReference type="OrthoDB" id="6250725at2759"/>
<feature type="region of interest" description="Disordered" evidence="1">
    <location>
        <begin position="469"/>
        <end position="510"/>
    </location>
</feature>
<dbReference type="Proteomes" id="UP000272942">
    <property type="component" value="Unassembled WGS sequence"/>
</dbReference>
<dbReference type="PANTHER" id="PTHR12809:SF2">
    <property type="entry name" value="MEDIATOR OF RNA POLYMERASE II TRANSCRIPTION SUBUNIT 14"/>
    <property type="match status" value="1"/>
</dbReference>
<evidence type="ECO:0000313" key="2">
    <source>
        <dbReference type="EMBL" id="VDP88916.1"/>
    </source>
</evidence>